<keyword evidence="2" id="KW-1185">Reference proteome</keyword>
<reference evidence="1" key="1">
    <citation type="submission" date="2022-08" db="EMBL/GenBank/DDBJ databases">
        <title>Genome Sequence of Fusarium decemcellulare.</title>
        <authorList>
            <person name="Buettner E."/>
        </authorList>
    </citation>
    <scope>NUCLEOTIDE SEQUENCE</scope>
    <source>
        <strain evidence="1">Babe19</strain>
    </source>
</reference>
<proteinExistence type="predicted"/>
<organism evidence="1 2">
    <name type="scientific">Fusarium decemcellulare</name>
    <dbReference type="NCBI Taxonomy" id="57161"/>
    <lineage>
        <taxon>Eukaryota</taxon>
        <taxon>Fungi</taxon>
        <taxon>Dikarya</taxon>
        <taxon>Ascomycota</taxon>
        <taxon>Pezizomycotina</taxon>
        <taxon>Sordariomycetes</taxon>
        <taxon>Hypocreomycetidae</taxon>
        <taxon>Hypocreales</taxon>
        <taxon>Nectriaceae</taxon>
        <taxon>Fusarium</taxon>
        <taxon>Fusarium decemcellulare species complex</taxon>
    </lineage>
</organism>
<evidence type="ECO:0000313" key="1">
    <source>
        <dbReference type="EMBL" id="KAJ3533001.1"/>
    </source>
</evidence>
<name>A0ACC1S6E1_9HYPO</name>
<dbReference type="Proteomes" id="UP001148629">
    <property type="component" value="Unassembled WGS sequence"/>
</dbReference>
<sequence>MFISGSGPVKVSKFVNDIRKAATRARRDAESIRIVIAVAVIIDDTDEKAQAKYRDYLSYVDEEVLALFGGCTGQDLSKFSDDDDFKFTGPALVQSLVSLWSDTVPGNDGLKRTKSRLAIELSIGEVHPRIVGSPKTVADWLQNWYDMSGVDGFNPGGAISADNCVYLVL</sequence>
<dbReference type="EMBL" id="JANRMS010000906">
    <property type="protein sequence ID" value="KAJ3533001.1"/>
    <property type="molecule type" value="Genomic_DNA"/>
</dbReference>
<comment type="caution">
    <text evidence="1">The sequence shown here is derived from an EMBL/GenBank/DDBJ whole genome shotgun (WGS) entry which is preliminary data.</text>
</comment>
<accession>A0ACC1S6E1</accession>
<protein>
    <submittedName>
        <fullName evidence="1">Uncharacterized protein</fullName>
    </submittedName>
</protein>
<evidence type="ECO:0000313" key="2">
    <source>
        <dbReference type="Proteomes" id="UP001148629"/>
    </source>
</evidence>
<gene>
    <name evidence="1" type="ORF">NM208_g8181</name>
</gene>